<keyword evidence="2" id="KW-1185">Reference proteome</keyword>
<dbReference type="RefSeq" id="WP_007413874.1">
    <property type="nucleotide sequence ID" value="NZ_ABOX02000006.1"/>
</dbReference>
<dbReference type="AlphaFoldDB" id="B9XDH6"/>
<proteinExistence type="predicted"/>
<dbReference type="Proteomes" id="UP000003688">
    <property type="component" value="Unassembled WGS sequence"/>
</dbReference>
<evidence type="ECO:0000313" key="1">
    <source>
        <dbReference type="EMBL" id="EEF62122.1"/>
    </source>
</evidence>
<gene>
    <name evidence="1" type="ORF">Cflav_PD6397</name>
</gene>
<evidence type="ECO:0000313" key="2">
    <source>
        <dbReference type="Proteomes" id="UP000003688"/>
    </source>
</evidence>
<dbReference type="EMBL" id="ABOX02000006">
    <property type="protein sequence ID" value="EEF62122.1"/>
    <property type="molecule type" value="Genomic_DNA"/>
</dbReference>
<accession>B9XDH6</accession>
<name>B9XDH6_PEDPL</name>
<dbReference type="STRING" id="320771.Cflav_PD6397"/>
<protein>
    <submittedName>
        <fullName evidence="1">Uncharacterized protein</fullName>
    </submittedName>
</protein>
<organism evidence="1 2">
    <name type="scientific">Pedosphaera parvula (strain Ellin514)</name>
    <dbReference type="NCBI Taxonomy" id="320771"/>
    <lineage>
        <taxon>Bacteria</taxon>
        <taxon>Pseudomonadati</taxon>
        <taxon>Verrucomicrobiota</taxon>
        <taxon>Pedosphaerae</taxon>
        <taxon>Pedosphaerales</taxon>
        <taxon>Pedosphaeraceae</taxon>
        <taxon>Pedosphaera</taxon>
    </lineage>
</organism>
<sequence>MKPEHREQIVKLLEQVVTNEITAKRAIDSWPNIDEEQDALIKSAWHELYHFYTDEDIRKKDAAYDQERREVISKFVQRIKMQTDN</sequence>
<comment type="caution">
    <text evidence="1">The sequence shown here is derived from an EMBL/GenBank/DDBJ whole genome shotgun (WGS) entry which is preliminary data.</text>
</comment>
<reference evidence="1 2" key="1">
    <citation type="journal article" date="2011" name="J. Bacteriol.">
        <title>Genome sequence of 'Pedosphaera parvula' Ellin514, an aerobic Verrucomicrobial isolate from pasture soil.</title>
        <authorList>
            <person name="Kant R."/>
            <person name="van Passel M.W."/>
            <person name="Sangwan P."/>
            <person name="Palva A."/>
            <person name="Lucas S."/>
            <person name="Copeland A."/>
            <person name="Lapidus A."/>
            <person name="Glavina Del Rio T."/>
            <person name="Dalin E."/>
            <person name="Tice H."/>
            <person name="Bruce D."/>
            <person name="Goodwin L."/>
            <person name="Pitluck S."/>
            <person name="Chertkov O."/>
            <person name="Larimer F.W."/>
            <person name="Land M.L."/>
            <person name="Hauser L."/>
            <person name="Brettin T.S."/>
            <person name="Detter J.C."/>
            <person name="Han S."/>
            <person name="de Vos W.M."/>
            <person name="Janssen P.H."/>
            <person name="Smidt H."/>
        </authorList>
    </citation>
    <scope>NUCLEOTIDE SEQUENCE [LARGE SCALE GENOMIC DNA]</scope>
    <source>
        <strain evidence="1 2">Ellin514</strain>
    </source>
</reference>